<feature type="binding site" evidence="8">
    <location>
        <position position="184"/>
    </location>
    <ligand>
        <name>[4Fe-4S] cluster</name>
        <dbReference type="ChEBI" id="CHEBI:49883"/>
        <label>2</label>
        <note>4Fe-4S-S-AdoMet</note>
    </ligand>
</feature>
<dbReference type="GO" id="GO:0046872">
    <property type="term" value="F:metal ion binding"/>
    <property type="evidence" value="ECO:0007669"/>
    <property type="project" value="UniProtKB-KW"/>
</dbReference>
<accession>A0A0P8WZI0</accession>
<dbReference type="InterPro" id="IPR002792">
    <property type="entry name" value="TRAM_dom"/>
</dbReference>
<comment type="cofactor">
    <cofactor evidence="8">
        <name>[4Fe-4S] cluster</name>
        <dbReference type="ChEBI" id="CHEBI:49883"/>
    </cofactor>
    <text evidence="8">Binds 2 [4Fe-4S] clusters. One cluster is coordinated with 3 cysteines and an exchangeable S-adenosyl-L-methionine.</text>
</comment>
<dbReference type="FunFam" id="2.40.50.140:FF:000210">
    <property type="entry name" value="Ribosomal protein S12 methylthiotransferase RimO"/>
    <property type="match status" value="1"/>
</dbReference>
<dbReference type="Pfam" id="PF18693">
    <property type="entry name" value="TRAM_2"/>
    <property type="match status" value="1"/>
</dbReference>
<comment type="catalytic activity">
    <reaction evidence="8">
        <text>L-aspartate(89)-[ribosomal protein uS12]-hydrogen + (sulfur carrier)-SH + AH2 + 2 S-adenosyl-L-methionine = 3-methylsulfanyl-L-aspartate(89)-[ribosomal protein uS12]-hydrogen + (sulfur carrier)-H + 5'-deoxyadenosine + L-methionine + A + S-adenosyl-L-homocysteine + 2 H(+)</text>
        <dbReference type="Rhea" id="RHEA:37087"/>
        <dbReference type="Rhea" id="RHEA-COMP:10460"/>
        <dbReference type="Rhea" id="RHEA-COMP:10461"/>
        <dbReference type="Rhea" id="RHEA-COMP:14737"/>
        <dbReference type="Rhea" id="RHEA-COMP:14739"/>
        <dbReference type="ChEBI" id="CHEBI:13193"/>
        <dbReference type="ChEBI" id="CHEBI:15378"/>
        <dbReference type="ChEBI" id="CHEBI:17319"/>
        <dbReference type="ChEBI" id="CHEBI:17499"/>
        <dbReference type="ChEBI" id="CHEBI:29917"/>
        <dbReference type="ChEBI" id="CHEBI:29961"/>
        <dbReference type="ChEBI" id="CHEBI:57844"/>
        <dbReference type="ChEBI" id="CHEBI:57856"/>
        <dbReference type="ChEBI" id="CHEBI:59789"/>
        <dbReference type="ChEBI" id="CHEBI:64428"/>
        <dbReference type="ChEBI" id="CHEBI:73599"/>
        <dbReference type="EC" id="2.8.4.4"/>
    </reaction>
</comment>
<feature type="binding site" evidence="8">
    <location>
        <position position="75"/>
    </location>
    <ligand>
        <name>[4Fe-4S] cluster</name>
        <dbReference type="ChEBI" id="CHEBI:49883"/>
        <label>1</label>
    </ligand>
</feature>
<dbReference type="InterPro" id="IPR012340">
    <property type="entry name" value="NA-bd_OB-fold"/>
</dbReference>
<dbReference type="AlphaFoldDB" id="A0A0P8WZI0"/>
<dbReference type="PANTHER" id="PTHR43837:SF1">
    <property type="entry name" value="RIBOSOMAL PROTEIN US12 METHYLTHIOTRANSFERASE RIMO"/>
    <property type="match status" value="1"/>
</dbReference>
<gene>
    <name evidence="12" type="primary">rimO_2</name>
    <name evidence="8" type="synonym">rimO</name>
    <name evidence="12" type="ORF">OXPF_20550</name>
</gene>
<comment type="similarity">
    <text evidence="8">Belongs to the methylthiotransferase family. RimO subfamily.</text>
</comment>
<dbReference type="PROSITE" id="PS51449">
    <property type="entry name" value="MTTASE_N"/>
    <property type="match status" value="1"/>
</dbReference>
<dbReference type="PATRIC" id="fig|36849.3.peg.2172"/>
<dbReference type="Pfam" id="PF04055">
    <property type="entry name" value="Radical_SAM"/>
    <property type="match status" value="1"/>
</dbReference>
<dbReference type="Proteomes" id="UP000050326">
    <property type="component" value="Unassembled WGS sequence"/>
</dbReference>
<evidence type="ECO:0000313" key="13">
    <source>
        <dbReference type="Proteomes" id="UP000050326"/>
    </source>
</evidence>
<evidence type="ECO:0000256" key="7">
    <source>
        <dbReference type="ARBA" id="ARBA00023014"/>
    </source>
</evidence>
<feature type="binding site" evidence="8">
    <location>
        <position position="109"/>
    </location>
    <ligand>
        <name>[4Fe-4S] cluster</name>
        <dbReference type="ChEBI" id="CHEBI:49883"/>
        <label>1</label>
    </ligand>
</feature>
<dbReference type="GO" id="GO:0035599">
    <property type="term" value="F:aspartic acid methylthiotransferase activity"/>
    <property type="evidence" value="ECO:0007669"/>
    <property type="project" value="TreeGrafter"/>
</dbReference>
<organism evidence="12 13">
    <name type="scientific">Oxobacter pfennigii</name>
    <dbReference type="NCBI Taxonomy" id="36849"/>
    <lineage>
        <taxon>Bacteria</taxon>
        <taxon>Bacillati</taxon>
        <taxon>Bacillota</taxon>
        <taxon>Clostridia</taxon>
        <taxon>Eubacteriales</taxon>
        <taxon>Clostridiaceae</taxon>
        <taxon>Oxobacter</taxon>
    </lineage>
</organism>
<dbReference type="InterPro" id="IPR006638">
    <property type="entry name" value="Elp3/MiaA/NifB-like_rSAM"/>
</dbReference>
<dbReference type="NCBIfam" id="TIGR00089">
    <property type="entry name" value="MiaB/RimO family radical SAM methylthiotransferase"/>
    <property type="match status" value="1"/>
</dbReference>
<dbReference type="Gene3D" id="3.80.30.20">
    <property type="entry name" value="tm_1862 like domain"/>
    <property type="match status" value="1"/>
</dbReference>
<dbReference type="GO" id="GO:0005840">
    <property type="term" value="C:ribosome"/>
    <property type="evidence" value="ECO:0007669"/>
    <property type="project" value="UniProtKB-KW"/>
</dbReference>
<keyword evidence="13" id="KW-1185">Reference proteome</keyword>
<dbReference type="GO" id="GO:0140101">
    <property type="term" value="F:catalytic activity, acting on a tRNA"/>
    <property type="evidence" value="ECO:0007669"/>
    <property type="project" value="UniProtKB-ARBA"/>
</dbReference>
<feature type="binding site" evidence="8">
    <location>
        <position position="39"/>
    </location>
    <ligand>
        <name>[4Fe-4S] cluster</name>
        <dbReference type="ChEBI" id="CHEBI:49883"/>
        <label>1</label>
    </ligand>
</feature>
<keyword evidence="7 8" id="KW-0411">Iron-sulfur</keyword>
<keyword evidence="6 8" id="KW-0408">Iron</keyword>
<comment type="caution">
    <text evidence="12">The sequence shown here is derived from an EMBL/GenBank/DDBJ whole genome shotgun (WGS) entry which is preliminary data.</text>
</comment>
<evidence type="ECO:0000256" key="3">
    <source>
        <dbReference type="ARBA" id="ARBA00022679"/>
    </source>
</evidence>
<comment type="subcellular location">
    <subcellularLocation>
        <location evidence="8">Cytoplasm</location>
    </subcellularLocation>
</comment>
<evidence type="ECO:0000259" key="9">
    <source>
        <dbReference type="PROSITE" id="PS50926"/>
    </source>
</evidence>
<name>A0A0P8WZI0_9CLOT</name>
<proteinExistence type="inferred from homology"/>
<dbReference type="InterPro" id="IPR007197">
    <property type="entry name" value="rSAM"/>
</dbReference>
<keyword evidence="3 8" id="KW-0808">Transferase</keyword>
<dbReference type="InterPro" id="IPR038135">
    <property type="entry name" value="Methylthiotransferase_N_sf"/>
</dbReference>
<dbReference type="FunFam" id="3.80.30.20:FF:000001">
    <property type="entry name" value="tRNA-2-methylthio-N(6)-dimethylallyladenosine synthase 2"/>
    <property type="match status" value="1"/>
</dbReference>
<dbReference type="SFLD" id="SFLDG01082">
    <property type="entry name" value="B12-binding_domain_containing"/>
    <property type="match status" value="1"/>
</dbReference>
<dbReference type="GO" id="GO:0035600">
    <property type="term" value="P:tRNA methylthiolation"/>
    <property type="evidence" value="ECO:0007669"/>
    <property type="project" value="UniProtKB-ARBA"/>
</dbReference>
<dbReference type="PANTHER" id="PTHR43837">
    <property type="entry name" value="RIBOSOMAL PROTEIN S12 METHYLTHIOTRANSFERASE RIMO"/>
    <property type="match status" value="1"/>
</dbReference>
<dbReference type="CDD" id="cd01335">
    <property type="entry name" value="Radical_SAM"/>
    <property type="match status" value="1"/>
</dbReference>
<dbReference type="SMART" id="SM00729">
    <property type="entry name" value="Elp3"/>
    <property type="match status" value="1"/>
</dbReference>
<feature type="domain" description="Radical SAM core" evidence="11">
    <location>
        <begin position="170"/>
        <end position="400"/>
    </location>
</feature>
<keyword evidence="12" id="KW-0687">Ribonucleoprotein</keyword>
<feature type="binding site" evidence="8">
    <location>
        <position position="191"/>
    </location>
    <ligand>
        <name>[4Fe-4S] cluster</name>
        <dbReference type="ChEBI" id="CHEBI:49883"/>
        <label>2</label>
        <note>4Fe-4S-S-AdoMet</note>
    </ligand>
</feature>
<dbReference type="SFLD" id="SFLDS00029">
    <property type="entry name" value="Radical_SAM"/>
    <property type="match status" value="1"/>
</dbReference>
<dbReference type="Pfam" id="PF00919">
    <property type="entry name" value="UPF0004"/>
    <property type="match status" value="1"/>
</dbReference>
<feature type="binding site" evidence="8">
    <location>
        <position position="188"/>
    </location>
    <ligand>
        <name>[4Fe-4S] cluster</name>
        <dbReference type="ChEBI" id="CHEBI:49883"/>
        <label>2</label>
        <note>4Fe-4S-S-AdoMet</note>
    </ligand>
</feature>
<dbReference type="InterPro" id="IPR023404">
    <property type="entry name" value="rSAM_horseshoe"/>
</dbReference>
<dbReference type="Gene3D" id="3.40.50.12160">
    <property type="entry name" value="Methylthiotransferase, N-terminal domain"/>
    <property type="match status" value="1"/>
</dbReference>
<keyword evidence="12" id="KW-0689">Ribosomal protein</keyword>
<evidence type="ECO:0000259" key="10">
    <source>
        <dbReference type="PROSITE" id="PS51449"/>
    </source>
</evidence>
<evidence type="ECO:0000259" key="11">
    <source>
        <dbReference type="PROSITE" id="PS51918"/>
    </source>
</evidence>
<dbReference type="PROSITE" id="PS01278">
    <property type="entry name" value="MTTASE_RADICAL"/>
    <property type="match status" value="1"/>
</dbReference>
<dbReference type="SUPFAM" id="SSF102114">
    <property type="entry name" value="Radical SAM enzymes"/>
    <property type="match status" value="1"/>
</dbReference>
<comment type="function">
    <text evidence="8">Catalyzes the methylthiolation of an aspartic acid residue of ribosomal protein uS12.</text>
</comment>
<dbReference type="Gene3D" id="2.40.50.140">
    <property type="entry name" value="Nucleic acid-binding proteins"/>
    <property type="match status" value="1"/>
</dbReference>
<evidence type="ECO:0000256" key="5">
    <source>
        <dbReference type="ARBA" id="ARBA00022723"/>
    </source>
</evidence>
<keyword evidence="5 8" id="KW-0479">Metal-binding</keyword>
<reference evidence="12 13" key="1">
    <citation type="submission" date="2015-09" db="EMBL/GenBank/DDBJ databases">
        <title>Genome sequence of Oxobacter pfennigii DSM 3222.</title>
        <authorList>
            <person name="Poehlein A."/>
            <person name="Bengelsdorf F.R."/>
            <person name="Schiel-Bengelsdorf B."/>
            <person name="Duerre P."/>
            <person name="Daniel R."/>
        </authorList>
    </citation>
    <scope>NUCLEOTIDE SEQUENCE [LARGE SCALE GENOMIC DNA]</scope>
    <source>
        <strain evidence="12 13">DSM 3222</strain>
    </source>
</reference>
<evidence type="ECO:0000256" key="4">
    <source>
        <dbReference type="ARBA" id="ARBA00022691"/>
    </source>
</evidence>
<dbReference type="EC" id="2.8.4.4" evidence="8"/>
<sequence>MQFIFDTYYLILYTLYVHDLEGEAALTQKLNVGMVSLGCDKNRVDAELMLGSLISSNYNIVRDEEEADIIIVNTCGFIESAKQESIDAILEYSKKKDDGRLKVLIASGCLAERYSDELMEEIPELDAAVGTGDYMKIEGIIDEVIKDKKRVKRIGNIDYDVDLEGSRVLTTQKFTAYVKIAEGCNNSCSYCIIPKLRGIYRSRSLGNIEREVKQLAQNGTKEIILVAQDITKYGSDLYGRKMLVSLIKKLSLISEIDWIRLMYCYPEDVDDELIQEIKNNDKVCKYIDLPLQHINDEILYNMRRLSNKKGITSLINKLRENIPDIIIRTSLIVGFPGETDEQFNELYDFLAQYQLDRVGVFIYSQEEDTEAALYKNQIDEKTKKKRQRNLISLQKKISRNKNKANIGKTFRVLVDGTNDKGMITGRTYGDAPDIDGRIYITKGADLKLGEFVDVNIKEAYDYDMAGEVNYESS</sequence>
<dbReference type="HAMAP" id="MF_01865">
    <property type="entry name" value="MTTase_RimO"/>
    <property type="match status" value="1"/>
</dbReference>
<dbReference type="SFLD" id="SFLDG01061">
    <property type="entry name" value="methylthiotransferase"/>
    <property type="match status" value="1"/>
</dbReference>
<evidence type="ECO:0000256" key="6">
    <source>
        <dbReference type="ARBA" id="ARBA00023004"/>
    </source>
</evidence>
<dbReference type="OrthoDB" id="9805215at2"/>
<dbReference type="InterPro" id="IPR058240">
    <property type="entry name" value="rSAM_sf"/>
</dbReference>
<feature type="domain" description="MTTase N-terminal" evidence="10">
    <location>
        <begin position="30"/>
        <end position="146"/>
    </location>
</feature>
<dbReference type="GO" id="GO:0103039">
    <property type="term" value="F:protein methylthiotransferase activity"/>
    <property type="evidence" value="ECO:0007669"/>
    <property type="project" value="UniProtKB-EC"/>
</dbReference>
<dbReference type="PROSITE" id="PS51918">
    <property type="entry name" value="RADICAL_SAM"/>
    <property type="match status" value="1"/>
</dbReference>
<keyword evidence="1 8" id="KW-0004">4Fe-4S</keyword>
<keyword evidence="2 8" id="KW-0963">Cytoplasm</keyword>
<dbReference type="GO" id="GO:0005829">
    <property type="term" value="C:cytosol"/>
    <property type="evidence" value="ECO:0007669"/>
    <property type="project" value="TreeGrafter"/>
</dbReference>
<dbReference type="PROSITE" id="PS50926">
    <property type="entry name" value="TRAM"/>
    <property type="match status" value="1"/>
</dbReference>
<dbReference type="NCBIfam" id="TIGR01125">
    <property type="entry name" value="30S ribosomal protein S12 methylthiotransferase RimO"/>
    <property type="match status" value="1"/>
</dbReference>
<dbReference type="EMBL" id="LKET01000032">
    <property type="protein sequence ID" value="KPU43890.1"/>
    <property type="molecule type" value="Genomic_DNA"/>
</dbReference>
<evidence type="ECO:0000256" key="8">
    <source>
        <dbReference type="HAMAP-Rule" id="MF_01865"/>
    </source>
</evidence>
<dbReference type="GO" id="GO:0051539">
    <property type="term" value="F:4 iron, 4 sulfur cluster binding"/>
    <property type="evidence" value="ECO:0007669"/>
    <property type="project" value="UniProtKB-UniRule"/>
</dbReference>
<feature type="domain" description="TRAM" evidence="9">
    <location>
        <begin position="403"/>
        <end position="470"/>
    </location>
</feature>
<dbReference type="InterPro" id="IPR020612">
    <property type="entry name" value="Methylthiotransferase_CS"/>
</dbReference>
<protein>
    <recommendedName>
        <fullName evidence="8">Ribosomal protein uS12 methylthiotransferase RimO</fullName>
        <shortName evidence="8">uS12 MTTase</shortName>
        <shortName evidence="8">uS12 methylthiotransferase</shortName>
        <ecNumber evidence="8">2.8.4.4</ecNumber>
    </recommendedName>
    <alternativeName>
        <fullName evidence="8">Ribosomal protein uS12 (aspartate-C(3))-methylthiotransferase</fullName>
    </alternativeName>
    <alternativeName>
        <fullName evidence="8">Ribosome maturation factor RimO</fullName>
    </alternativeName>
</protein>
<dbReference type="STRING" id="36849.OXPF_20550"/>
<evidence type="ECO:0000313" key="12">
    <source>
        <dbReference type="EMBL" id="KPU43890.1"/>
    </source>
</evidence>
<dbReference type="InterPro" id="IPR013848">
    <property type="entry name" value="Methylthiotransferase_N"/>
</dbReference>
<evidence type="ECO:0000256" key="2">
    <source>
        <dbReference type="ARBA" id="ARBA00022490"/>
    </source>
</evidence>
<evidence type="ECO:0000256" key="1">
    <source>
        <dbReference type="ARBA" id="ARBA00022485"/>
    </source>
</evidence>
<dbReference type="InterPro" id="IPR005840">
    <property type="entry name" value="Ribosomal_uS12_MeSTrfase_RimO"/>
</dbReference>
<dbReference type="SFLD" id="SFLDF00274">
    <property type="entry name" value="ribosomal_protein_S12_methylth"/>
    <property type="match status" value="1"/>
</dbReference>
<dbReference type="InterPro" id="IPR005839">
    <property type="entry name" value="Methylthiotransferase"/>
</dbReference>
<keyword evidence="4 8" id="KW-0949">S-adenosyl-L-methionine</keyword>